<evidence type="ECO:0000313" key="3">
    <source>
        <dbReference type="EMBL" id="GFN95471.1"/>
    </source>
</evidence>
<reference evidence="3 4" key="1">
    <citation type="journal article" date="2021" name="Elife">
        <title>Chloroplast acquisition without the gene transfer in kleptoplastic sea slugs, Plakobranchus ocellatus.</title>
        <authorList>
            <person name="Maeda T."/>
            <person name="Takahashi S."/>
            <person name="Yoshida T."/>
            <person name="Shimamura S."/>
            <person name="Takaki Y."/>
            <person name="Nagai Y."/>
            <person name="Toyoda A."/>
            <person name="Suzuki Y."/>
            <person name="Arimoto A."/>
            <person name="Ishii H."/>
            <person name="Satoh N."/>
            <person name="Nishiyama T."/>
            <person name="Hasebe M."/>
            <person name="Maruyama T."/>
            <person name="Minagawa J."/>
            <person name="Obokata J."/>
            <person name="Shigenobu S."/>
        </authorList>
    </citation>
    <scope>NUCLEOTIDE SEQUENCE [LARGE SCALE GENOMIC DNA]</scope>
</reference>
<evidence type="ECO:0000256" key="2">
    <source>
        <dbReference type="SAM" id="Phobius"/>
    </source>
</evidence>
<accession>A0AAV3ZLG0</accession>
<keyword evidence="2" id="KW-1133">Transmembrane helix</keyword>
<feature type="compositionally biased region" description="Acidic residues" evidence="1">
    <location>
        <begin position="70"/>
        <end position="99"/>
    </location>
</feature>
<evidence type="ECO:0000256" key="1">
    <source>
        <dbReference type="SAM" id="MobiDB-lite"/>
    </source>
</evidence>
<keyword evidence="4" id="KW-1185">Reference proteome</keyword>
<keyword evidence="2" id="KW-0812">Transmembrane</keyword>
<feature type="region of interest" description="Disordered" evidence="1">
    <location>
        <begin position="58"/>
        <end position="107"/>
    </location>
</feature>
<protein>
    <submittedName>
        <fullName evidence="3">Uncharacterized protein</fullName>
    </submittedName>
</protein>
<proteinExistence type="predicted"/>
<gene>
    <name evidence="3" type="ORF">PoB_002197700</name>
</gene>
<dbReference type="AlphaFoldDB" id="A0AAV3ZLG0"/>
<name>A0AAV3ZLG0_9GAST</name>
<dbReference type="Proteomes" id="UP000735302">
    <property type="component" value="Unassembled WGS sequence"/>
</dbReference>
<comment type="caution">
    <text evidence="3">The sequence shown here is derived from an EMBL/GenBank/DDBJ whole genome shotgun (WGS) entry which is preliminary data.</text>
</comment>
<evidence type="ECO:0000313" key="4">
    <source>
        <dbReference type="Proteomes" id="UP000735302"/>
    </source>
</evidence>
<feature type="transmembrane region" description="Helical" evidence="2">
    <location>
        <begin position="12"/>
        <end position="36"/>
    </location>
</feature>
<sequence length="107" mass="11882">MTILMLMVMMTRLMITILTFTIETIIIFSAVFSLVIPHKRHDGKSSICSLETTSYGRTTPVVQTQLPHGDDDDNDAAAAAADDDDDDDDDDDKDDDDKDISDGDYYT</sequence>
<organism evidence="3 4">
    <name type="scientific">Plakobranchus ocellatus</name>
    <dbReference type="NCBI Taxonomy" id="259542"/>
    <lineage>
        <taxon>Eukaryota</taxon>
        <taxon>Metazoa</taxon>
        <taxon>Spiralia</taxon>
        <taxon>Lophotrochozoa</taxon>
        <taxon>Mollusca</taxon>
        <taxon>Gastropoda</taxon>
        <taxon>Heterobranchia</taxon>
        <taxon>Euthyneura</taxon>
        <taxon>Panpulmonata</taxon>
        <taxon>Sacoglossa</taxon>
        <taxon>Placobranchoidea</taxon>
        <taxon>Plakobranchidae</taxon>
        <taxon>Plakobranchus</taxon>
    </lineage>
</organism>
<keyword evidence="2" id="KW-0472">Membrane</keyword>
<dbReference type="EMBL" id="BLXT01002514">
    <property type="protein sequence ID" value="GFN95471.1"/>
    <property type="molecule type" value="Genomic_DNA"/>
</dbReference>